<comment type="function">
    <text evidence="11">Plays a role in viral cell-to-cell propagation, by facilitating genome transport to neighboring plant cells through plasmosdesmata. May induce the formation of granular vesicles derived from the Endoplasmic reticulum, which align on actin filaments.</text>
</comment>
<evidence type="ECO:0000313" key="14">
    <source>
        <dbReference type="EMBL" id="AAW67749.1"/>
    </source>
</evidence>
<dbReference type="GO" id="GO:0044167">
    <property type="term" value="C:host cell endoplasmic reticulum membrane"/>
    <property type="evidence" value="ECO:0007669"/>
    <property type="project" value="UniProtKB-SubCell"/>
</dbReference>
<dbReference type="InterPro" id="IPR003411">
    <property type="entry name" value="TGBp3"/>
</dbReference>
<protein>
    <recommendedName>
        <fullName evidence="3">Movement protein TGBp3</fullName>
    </recommendedName>
    <alternativeName>
        <fullName evidence="12">Triple gene block 3 protein</fullName>
    </alternativeName>
</protein>
<evidence type="ECO:0000256" key="6">
    <source>
        <dbReference type="ARBA" id="ARBA00022870"/>
    </source>
</evidence>
<keyword evidence="8" id="KW-0916">Viral movement protein</keyword>
<keyword evidence="10" id="KW-1038">Host endoplasmic reticulum</keyword>
<evidence type="ECO:0000256" key="3">
    <source>
        <dbReference type="ARBA" id="ARBA00013812"/>
    </source>
</evidence>
<dbReference type="GeneID" id="5076490"/>
<dbReference type="Proteomes" id="UP000202465">
    <property type="component" value="Segment"/>
</dbReference>
<evidence type="ECO:0000256" key="10">
    <source>
        <dbReference type="ARBA" id="ARBA00023184"/>
    </source>
</evidence>
<evidence type="ECO:0000256" key="9">
    <source>
        <dbReference type="ARBA" id="ARBA00023136"/>
    </source>
</evidence>
<dbReference type="GO" id="GO:0046740">
    <property type="term" value="P:transport of virus in host, cell to cell"/>
    <property type="evidence" value="ECO:0007669"/>
    <property type="project" value="UniProtKB-KW"/>
</dbReference>
<comment type="similarity">
    <text evidence="2">Belongs to the Tymovirales TGBp3 protein family.</text>
</comment>
<keyword evidence="15" id="KW-1185">Reference proteome</keyword>
<dbReference type="Pfam" id="PF02495">
    <property type="entry name" value="TGBp3"/>
    <property type="match status" value="1"/>
</dbReference>
<accession>Q5G7H0</accession>
<evidence type="ECO:0000313" key="15">
    <source>
        <dbReference type="Proteomes" id="UP000202465"/>
    </source>
</evidence>
<reference evidence="14 15" key="1">
    <citation type="journal article" date="2005" name="J. Virol. Methods">
        <title>The use of reverse transcriptase for efficient first- and second-strand cDNA synthesis from single- and double-stranded RNA templates.</title>
        <authorList>
            <person name="Tzanetakis I.E."/>
            <person name="Keller K.E."/>
            <person name="Martin R.R."/>
        </authorList>
    </citation>
    <scope>NUCLEOTIDE SEQUENCE [LARGE SCALE GENOMIC DNA]</scope>
</reference>
<keyword evidence="5 13" id="KW-0812">Transmembrane</keyword>
<evidence type="ECO:0000256" key="1">
    <source>
        <dbReference type="ARBA" id="ARBA00004625"/>
    </source>
</evidence>
<keyword evidence="4" id="KW-0813">Transport</keyword>
<dbReference type="KEGG" id="vg:5076490"/>
<evidence type="ECO:0000256" key="12">
    <source>
        <dbReference type="ARBA" id="ARBA00033148"/>
    </source>
</evidence>
<feature type="transmembrane region" description="Helical" evidence="13">
    <location>
        <begin position="34"/>
        <end position="52"/>
    </location>
</feature>
<evidence type="ECO:0000256" key="8">
    <source>
        <dbReference type="ARBA" id="ARBA00023031"/>
    </source>
</evidence>
<evidence type="ECO:0000256" key="11">
    <source>
        <dbReference type="ARBA" id="ARBA00025270"/>
    </source>
</evidence>
<keyword evidence="6" id="KW-1043">Host membrane</keyword>
<evidence type="ECO:0000256" key="13">
    <source>
        <dbReference type="SAM" id="Phobius"/>
    </source>
</evidence>
<name>Q5G7H0_9VIRU</name>
<dbReference type="RefSeq" id="YP_224137.1">
    <property type="nucleotide sequence ID" value="NC_006948.1"/>
</dbReference>
<evidence type="ECO:0000256" key="7">
    <source>
        <dbReference type="ARBA" id="ARBA00022989"/>
    </source>
</evidence>
<comment type="subcellular location">
    <subcellularLocation>
        <location evidence="1">Host endoplasmic reticulum membrane</location>
    </subcellularLocation>
</comment>
<keyword evidence="7 13" id="KW-1133">Transmembrane helix</keyword>
<dbReference type="EMBL" id="AY789138">
    <property type="protein sequence ID" value="AAW67749.1"/>
    <property type="molecule type" value="Genomic_RNA"/>
</dbReference>
<evidence type="ECO:0000256" key="4">
    <source>
        <dbReference type="ARBA" id="ARBA00022448"/>
    </source>
</evidence>
<proteinExistence type="inferred from homology"/>
<evidence type="ECO:0000256" key="5">
    <source>
        <dbReference type="ARBA" id="ARBA00022692"/>
    </source>
</evidence>
<keyword evidence="9 13" id="KW-0472">Membrane</keyword>
<reference evidence="14 15" key="2">
    <citation type="journal article" date="2006" name="Arch. Virol.">
        <title>Mint virus X: a novel potexvirus associated with symptoms in 'Variegata' mint.</title>
        <authorList>
            <person name="Tzanetakis I.E."/>
            <person name="Postman J.D."/>
            <person name="Martin R.R."/>
        </authorList>
    </citation>
    <scope>NUCLEOTIDE SEQUENCE [LARGE SCALE GENOMIC DNA]</scope>
</reference>
<evidence type="ECO:0000256" key="2">
    <source>
        <dbReference type="ARBA" id="ARBA00010355"/>
    </source>
</evidence>
<organism evidence="14 15">
    <name type="scientific">Mint virus X</name>
    <dbReference type="NCBI Taxonomy" id="301865"/>
    <lineage>
        <taxon>Viruses</taxon>
        <taxon>Riboviria</taxon>
        <taxon>Orthornavirae</taxon>
        <taxon>Kitrinoviricota</taxon>
        <taxon>Alsuviricetes</taxon>
        <taxon>Tymovirales</taxon>
        <taxon>Alphaflexiviridae</taxon>
        <taxon>Potexvirus</taxon>
        <taxon>Potexvirus ecsmenthae</taxon>
    </lineage>
</organism>
<sequence>MSTAPSAFTSGGHHAAAPAIFGCLPSLLPYCRASFGWAGLALLTFAAALFALRPAPPDCTIVVTGHSLTVSGCVGHRGAELLLQGLSSRFIRNHD</sequence>